<keyword evidence="2" id="KW-1185">Reference proteome</keyword>
<organism evidence="1 2">
    <name type="scientific">Ficus carica</name>
    <name type="common">Common fig</name>
    <dbReference type="NCBI Taxonomy" id="3494"/>
    <lineage>
        <taxon>Eukaryota</taxon>
        <taxon>Viridiplantae</taxon>
        <taxon>Streptophyta</taxon>
        <taxon>Embryophyta</taxon>
        <taxon>Tracheophyta</taxon>
        <taxon>Spermatophyta</taxon>
        <taxon>Magnoliopsida</taxon>
        <taxon>eudicotyledons</taxon>
        <taxon>Gunneridae</taxon>
        <taxon>Pentapetalae</taxon>
        <taxon>rosids</taxon>
        <taxon>fabids</taxon>
        <taxon>Rosales</taxon>
        <taxon>Moraceae</taxon>
        <taxon>Ficeae</taxon>
        <taxon>Ficus</taxon>
    </lineage>
</organism>
<protein>
    <submittedName>
        <fullName evidence="1">Uncharacterized protein</fullName>
    </submittedName>
</protein>
<accession>A0AA88A738</accession>
<gene>
    <name evidence="1" type="ORF">TIFTF001_016195</name>
</gene>
<evidence type="ECO:0000313" key="1">
    <source>
        <dbReference type="EMBL" id="GMN47014.1"/>
    </source>
</evidence>
<name>A0AA88A738_FICCA</name>
<sequence length="94" mass="10420">MGLLGKDESDRNWTRIGCRQSFLRREATTGIGLCNGRTIGLMATVVRSLSTSLRARGDLQCLTFFSRQCFFGEEATTVAVAVVVVMARRERGME</sequence>
<evidence type="ECO:0000313" key="2">
    <source>
        <dbReference type="Proteomes" id="UP001187192"/>
    </source>
</evidence>
<dbReference type="AlphaFoldDB" id="A0AA88A738"/>
<proteinExistence type="predicted"/>
<comment type="caution">
    <text evidence="1">The sequence shown here is derived from an EMBL/GenBank/DDBJ whole genome shotgun (WGS) entry which is preliminary data.</text>
</comment>
<dbReference type="EMBL" id="BTGU01000024">
    <property type="protein sequence ID" value="GMN47014.1"/>
    <property type="molecule type" value="Genomic_DNA"/>
</dbReference>
<dbReference type="Proteomes" id="UP001187192">
    <property type="component" value="Unassembled WGS sequence"/>
</dbReference>
<reference evidence="1" key="1">
    <citation type="submission" date="2023-07" db="EMBL/GenBank/DDBJ databases">
        <title>draft genome sequence of fig (Ficus carica).</title>
        <authorList>
            <person name="Takahashi T."/>
            <person name="Nishimura K."/>
        </authorList>
    </citation>
    <scope>NUCLEOTIDE SEQUENCE</scope>
</reference>